<keyword evidence="7" id="KW-1185">Reference proteome</keyword>
<evidence type="ECO:0000256" key="4">
    <source>
        <dbReference type="ARBA" id="ARBA00023136"/>
    </source>
</evidence>
<feature type="transmembrane region" description="Helical" evidence="5">
    <location>
        <begin position="28"/>
        <end position="55"/>
    </location>
</feature>
<evidence type="ECO:0000256" key="1">
    <source>
        <dbReference type="ARBA" id="ARBA00004141"/>
    </source>
</evidence>
<name>A0A285INA5_9GAMM</name>
<keyword evidence="3 5" id="KW-1133">Transmembrane helix</keyword>
<evidence type="ECO:0000256" key="2">
    <source>
        <dbReference type="ARBA" id="ARBA00022692"/>
    </source>
</evidence>
<proteinExistence type="predicted"/>
<accession>A0A285INA5</accession>
<comment type="subcellular location">
    <subcellularLocation>
        <location evidence="1">Membrane</location>
        <topology evidence="1">Multi-pass membrane protein</topology>
    </subcellularLocation>
</comment>
<sequence>MDANTNKKIKNMEDQQHNRPWGVDLKAFCLLMHLAQFAGFIIPGAGIILPIVMWVTNKEQFPEVNAHGKNIVNWILSLIIYLVISFILMFAIIGFFLIFALIITNIIFIIIGAVKANQNEVWEYPLSIKFFK</sequence>
<dbReference type="AlphaFoldDB" id="A0A285INA5"/>
<organism evidence="6 7">
    <name type="scientific">Arsukibacterium tuosuense</name>
    <dbReference type="NCBI Taxonomy" id="1323745"/>
    <lineage>
        <taxon>Bacteria</taxon>
        <taxon>Pseudomonadati</taxon>
        <taxon>Pseudomonadota</taxon>
        <taxon>Gammaproteobacteria</taxon>
        <taxon>Chromatiales</taxon>
        <taxon>Chromatiaceae</taxon>
        <taxon>Arsukibacterium</taxon>
    </lineage>
</organism>
<dbReference type="Proteomes" id="UP000219353">
    <property type="component" value="Unassembled WGS sequence"/>
</dbReference>
<feature type="transmembrane region" description="Helical" evidence="5">
    <location>
        <begin position="75"/>
        <end position="108"/>
    </location>
</feature>
<evidence type="ECO:0000313" key="6">
    <source>
        <dbReference type="EMBL" id="SNY49462.1"/>
    </source>
</evidence>
<keyword evidence="4 5" id="KW-0472">Membrane</keyword>
<evidence type="ECO:0008006" key="8">
    <source>
        <dbReference type="Google" id="ProtNLM"/>
    </source>
</evidence>
<dbReference type="InterPro" id="IPR019109">
    <property type="entry name" value="MamF_MmsF"/>
</dbReference>
<dbReference type="EMBL" id="OBEB01000002">
    <property type="protein sequence ID" value="SNY49462.1"/>
    <property type="molecule type" value="Genomic_DNA"/>
</dbReference>
<gene>
    <name evidence="6" type="ORF">SAMN06297280_1422</name>
</gene>
<keyword evidence="2 5" id="KW-0812">Transmembrane</keyword>
<evidence type="ECO:0000313" key="7">
    <source>
        <dbReference type="Proteomes" id="UP000219353"/>
    </source>
</evidence>
<protein>
    <recommendedName>
        <fullName evidence="8">DUF4870 domain-containing protein</fullName>
    </recommendedName>
</protein>
<evidence type="ECO:0000256" key="3">
    <source>
        <dbReference type="ARBA" id="ARBA00022989"/>
    </source>
</evidence>
<reference evidence="7" key="1">
    <citation type="submission" date="2017-09" db="EMBL/GenBank/DDBJ databases">
        <authorList>
            <person name="Varghese N."/>
            <person name="Submissions S."/>
        </authorList>
    </citation>
    <scope>NUCLEOTIDE SEQUENCE [LARGE SCALE GENOMIC DNA]</scope>
    <source>
        <strain evidence="7">CGMCC 1.12461</strain>
    </source>
</reference>
<evidence type="ECO:0000256" key="5">
    <source>
        <dbReference type="SAM" id="Phobius"/>
    </source>
</evidence>
<dbReference type="Pfam" id="PF09685">
    <property type="entry name" value="MamF_MmsF"/>
    <property type="match status" value="1"/>
</dbReference>